<evidence type="ECO:0000313" key="4">
    <source>
        <dbReference type="Proteomes" id="UP000217199"/>
    </source>
</evidence>
<keyword evidence="1" id="KW-1133">Transmembrane helix</keyword>
<dbReference type="Pfam" id="PF20152">
    <property type="entry name" value="DUF6534"/>
    <property type="match status" value="1"/>
</dbReference>
<feature type="transmembrane region" description="Helical" evidence="1">
    <location>
        <begin position="140"/>
        <end position="162"/>
    </location>
</feature>
<organism evidence="3 4">
    <name type="scientific">Pyrrhoderma noxium</name>
    <dbReference type="NCBI Taxonomy" id="2282107"/>
    <lineage>
        <taxon>Eukaryota</taxon>
        <taxon>Fungi</taxon>
        <taxon>Dikarya</taxon>
        <taxon>Basidiomycota</taxon>
        <taxon>Agaricomycotina</taxon>
        <taxon>Agaricomycetes</taxon>
        <taxon>Hymenochaetales</taxon>
        <taxon>Hymenochaetaceae</taxon>
        <taxon>Pyrrhoderma</taxon>
    </lineage>
</organism>
<accession>A0A286U8L8</accession>
<evidence type="ECO:0000256" key="1">
    <source>
        <dbReference type="SAM" id="Phobius"/>
    </source>
</evidence>
<reference evidence="3 4" key="1">
    <citation type="journal article" date="2017" name="Mol. Ecol.">
        <title>Comparative and population genomic landscape of Phellinus noxius: A hypervariable fungus causing root rot in trees.</title>
        <authorList>
            <person name="Chung C.L."/>
            <person name="Lee T.J."/>
            <person name="Akiba M."/>
            <person name="Lee H.H."/>
            <person name="Kuo T.H."/>
            <person name="Liu D."/>
            <person name="Ke H.M."/>
            <person name="Yokoi T."/>
            <person name="Roa M.B."/>
            <person name="Lu M.J."/>
            <person name="Chang Y.Y."/>
            <person name="Ann P.J."/>
            <person name="Tsai J.N."/>
            <person name="Chen C.Y."/>
            <person name="Tzean S.S."/>
            <person name="Ota Y."/>
            <person name="Hattori T."/>
            <person name="Sahashi N."/>
            <person name="Liou R.F."/>
            <person name="Kikuchi T."/>
            <person name="Tsai I.J."/>
        </authorList>
    </citation>
    <scope>NUCLEOTIDE SEQUENCE [LARGE SCALE GENOMIC DNA]</scope>
    <source>
        <strain evidence="3 4">FFPRI411160</strain>
    </source>
</reference>
<dbReference type="PANTHER" id="PTHR40465">
    <property type="entry name" value="CHROMOSOME 1, WHOLE GENOME SHOTGUN SEQUENCE"/>
    <property type="match status" value="1"/>
</dbReference>
<dbReference type="Proteomes" id="UP000217199">
    <property type="component" value="Unassembled WGS sequence"/>
</dbReference>
<protein>
    <recommendedName>
        <fullName evidence="2">DUF6534 domain-containing protein</fullName>
    </recommendedName>
</protein>
<evidence type="ECO:0000313" key="3">
    <source>
        <dbReference type="EMBL" id="PAV15921.1"/>
    </source>
</evidence>
<proteinExistence type="predicted"/>
<dbReference type="AlphaFoldDB" id="A0A286U8L8"/>
<feature type="transmembrane region" description="Helical" evidence="1">
    <location>
        <begin position="182"/>
        <end position="206"/>
    </location>
</feature>
<dbReference type="InParanoid" id="A0A286U8L8"/>
<dbReference type="STRING" id="2282107.A0A286U8L8"/>
<dbReference type="EMBL" id="NBII01000009">
    <property type="protein sequence ID" value="PAV15921.1"/>
    <property type="molecule type" value="Genomic_DNA"/>
</dbReference>
<feature type="transmembrane region" description="Helical" evidence="1">
    <location>
        <begin position="36"/>
        <end position="56"/>
    </location>
</feature>
<feature type="transmembrane region" description="Helical" evidence="1">
    <location>
        <begin position="109"/>
        <end position="128"/>
    </location>
</feature>
<keyword evidence="1" id="KW-0472">Membrane</keyword>
<name>A0A286U8L8_9AGAM</name>
<keyword evidence="1" id="KW-0812">Transmembrane</keyword>
<sequence>MALLSPTSVLSLRVDTLVSPIAKLKSWKAYLYLHPLIHLTFTLWGMSLSQLVAYFRNCSLEDSWKMKCYVPTICICDTIQQFLIARWGYRVFVREHGNDLMATEIRWDEPLMISILSYLVEFLAQLFYVRRVWLLSRKKVSLTIAVCISVAVQYLAGCLWLVENTILFAENKYIDRSIVSIGMTIATYSITTLSETLLVVIFSVLLRSLRSGSKKSDSIIGSLVLYTISTGGAVALVSTVGTVLSIAFPGSPIHLVCGFLLSKVRSNSLLVLLNSRNSLKCRLDCDSSVQISIEDKGAVIEFARNADRSVISTLPVTQT</sequence>
<dbReference type="InterPro" id="IPR045339">
    <property type="entry name" value="DUF6534"/>
</dbReference>
<feature type="domain" description="DUF6534" evidence="2">
    <location>
        <begin position="197"/>
        <end position="278"/>
    </location>
</feature>
<evidence type="ECO:0000259" key="2">
    <source>
        <dbReference type="Pfam" id="PF20152"/>
    </source>
</evidence>
<feature type="transmembrane region" description="Helical" evidence="1">
    <location>
        <begin position="218"/>
        <end position="247"/>
    </location>
</feature>
<comment type="caution">
    <text evidence="3">The sequence shown here is derived from an EMBL/GenBank/DDBJ whole genome shotgun (WGS) entry which is preliminary data.</text>
</comment>
<feature type="transmembrane region" description="Helical" evidence="1">
    <location>
        <begin position="68"/>
        <end position="89"/>
    </location>
</feature>
<dbReference type="PANTHER" id="PTHR40465:SF1">
    <property type="entry name" value="DUF6534 DOMAIN-CONTAINING PROTEIN"/>
    <property type="match status" value="1"/>
</dbReference>
<dbReference type="OrthoDB" id="2971182at2759"/>
<gene>
    <name evidence="3" type="ORF">PNOK_0877900</name>
</gene>
<keyword evidence="4" id="KW-1185">Reference proteome</keyword>